<evidence type="ECO:0000256" key="2">
    <source>
        <dbReference type="SAM" id="Phobius"/>
    </source>
</evidence>
<dbReference type="Gene3D" id="3.90.550.20">
    <property type="match status" value="1"/>
</dbReference>
<organism evidence="3 4">
    <name type="scientific">Echria macrotheca</name>
    <dbReference type="NCBI Taxonomy" id="438768"/>
    <lineage>
        <taxon>Eukaryota</taxon>
        <taxon>Fungi</taxon>
        <taxon>Dikarya</taxon>
        <taxon>Ascomycota</taxon>
        <taxon>Pezizomycotina</taxon>
        <taxon>Sordariomycetes</taxon>
        <taxon>Sordariomycetidae</taxon>
        <taxon>Sordariales</taxon>
        <taxon>Schizotheciaceae</taxon>
        <taxon>Echria</taxon>
    </lineage>
</organism>
<comment type="caution">
    <text evidence="3">The sequence shown here is derived from an EMBL/GenBank/DDBJ whole genome shotgun (WGS) entry which is preliminary data.</text>
</comment>
<dbReference type="AlphaFoldDB" id="A0AAJ0B0N2"/>
<comment type="similarity">
    <text evidence="1">Belongs to the glycosyltransferase 32 family.</text>
</comment>
<evidence type="ECO:0008006" key="5">
    <source>
        <dbReference type="Google" id="ProtNLM"/>
    </source>
</evidence>
<sequence length="329" mass="37174">MVFPHRLGARIPGISAAITIFIFLFLCLHLWDLDDWRGAGHYARQKPHHHHHGEHRHHSHPPLPKRIPRKIWYKLGPKGLSNDAKRWTDSCIQNNTAYKPHFFDDDTADAFVARNFAMRPDLVETYRALTVPILKADLFRYLLLYREGGVWSDLDVSCEGPPIDDWVGPRYKPFAGLVVGWEFDVGWGHNFMRQFASWTFMAVPRLPHLWVVVEDILEAIHGATAEHNVTVAGLTLEMVGDVIDFTGPRRFTGSVFKSLAWTIGRTVDRSGLVGLLEPKLVGDVLILPGYSFAASSNTYDEGDLDRVGPALVKHHYAGSWKNVKGGELL</sequence>
<dbReference type="PANTHER" id="PTHR31834:SF8">
    <property type="entry name" value="TRANSFERASE, PUTATIVE (AFU_ORTHOLOGUE AFUA_6G14040)-RELATED"/>
    <property type="match status" value="1"/>
</dbReference>
<name>A0AAJ0B0N2_9PEZI</name>
<evidence type="ECO:0000313" key="4">
    <source>
        <dbReference type="Proteomes" id="UP001239445"/>
    </source>
</evidence>
<dbReference type="InterPro" id="IPR029044">
    <property type="entry name" value="Nucleotide-diphossugar_trans"/>
</dbReference>
<evidence type="ECO:0000313" key="3">
    <source>
        <dbReference type="EMBL" id="KAK1749514.1"/>
    </source>
</evidence>
<accession>A0AAJ0B0N2</accession>
<dbReference type="Proteomes" id="UP001239445">
    <property type="component" value="Unassembled WGS sequence"/>
</dbReference>
<dbReference type="PANTHER" id="PTHR31834">
    <property type="entry name" value="INITIATION-SPECIFIC ALPHA-1,6-MANNOSYLTRANSFERASE"/>
    <property type="match status" value="1"/>
</dbReference>
<reference evidence="3" key="1">
    <citation type="submission" date="2023-06" db="EMBL/GenBank/DDBJ databases">
        <title>Genome-scale phylogeny and comparative genomics of the fungal order Sordariales.</title>
        <authorList>
            <consortium name="Lawrence Berkeley National Laboratory"/>
            <person name="Hensen N."/>
            <person name="Bonometti L."/>
            <person name="Westerberg I."/>
            <person name="Brannstrom I.O."/>
            <person name="Guillou S."/>
            <person name="Cros-Aarteil S."/>
            <person name="Calhoun S."/>
            <person name="Haridas S."/>
            <person name="Kuo A."/>
            <person name="Mondo S."/>
            <person name="Pangilinan J."/>
            <person name="Riley R."/>
            <person name="Labutti K."/>
            <person name="Andreopoulos B."/>
            <person name="Lipzen A."/>
            <person name="Chen C."/>
            <person name="Yanf M."/>
            <person name="Daum C."/>
            <person name="Ng V."/>
            <person name="Clum A."/>
            <person name="Steindorff A."/>
            <person name="Ohm R."/>
            <person name="Martin F."/>
            <person name="Silar P."/>
            <person name="Natvig D."/>
            <person name="Lalanne C."/>
            <person name="Gautier V."/>
            <person name="Ament-Velasquez S.L."/>
            <person name="Kruys A."/>
            <person name="Hutchinson M.I."/>
            <person name="Powell A.J."/>
            <person name="Barry K."/>
            <person name="Miller A.N."/>
            <person name="Grigoriev I.V."/>
            <person name="Debuchy R."/>
            <person name="Gladieux P."/>
            <person name="Thoren M.H."/>
            <person name="Johannesson H."/>
        </authorList>
    </citation>
    <scope>NUCLEOTIDE SEQUENCE</scope>
    <source>
        <strain evidence="3">PSN4</strain>
    </source>
</reference>
<dbReference type="SUPFAM" id="SSF53448">
    <property type="entry name" value="Nucleotide-diphospho-sugar transferases"/>
    <property type="match status" value="1"/>
</dbReference>
<gene>
    <name evidence="3" type="ORF">QBC47DRAFT_395767</name>
</gene>
<proteinExistence type="inferred from homology"/>
<dbReference type="EMBL" id="MU839857">
    <property type="protein sequence ID" value="KAK1749514.1"/>
    <property type="molecule type" value="Genomic_DNA"/>
</dbReference>
<dbReference type="InterPro" id="IPR007577">
    <property type="entry name" value="GlycoTrfase_DXD_sugar-bd_CS"/>
</dbReference>
<dbReference type="GO" id="GO:0006487">
    <property type="term" value="P:protein N-linked glycosylation"/>
    <property type="evidence" value="ECO:0007669"/>
    <property type="project" value="TreeGrafter"/>
</dbReference>
<keyword evidence="2" id="KW-0472">Membrane</keyword>
<feature type="transmembrane region" description="Helical" evidence="2">
    <location>
        <begin position="12"/>
        <end position="31"/>
    </location>
</feature>
<keyword evidence="2" id="KW-0812">Transmembrane</keyword>
<protein>
    <recommendedName>
        <fullName evidence="5">Mannosyltransferase</fullName>
    </recommendedName>
</protein>
<dbReference type="GO" id="GO:0000009">
    <property type="term" value="F:alpha-1,6-mannosyltransferase activity"/>
    <property type="evidence" value="ECO:0007669"/>
    <property type="project" value="InterPro"/>
</dbReference>
<dbReference type="Pfam" id="PF04488">
    <property type="entry name" value="Gly_transf_sug"/>
    <property type="match status" value="1"/>
</dbReference>
<dbReference type="GO" id="GO:0000136">
    <property type="term" value="C:mannan polymerase complex"/>
    <property type="evidence" value="ECO:0007669"/>
    <property type="project" value="TreeGrafter"/>
</dbReference>
<keyword evidence="2" id="KW-1133">Transmembrane helix</keyword>
<keyword evidence="4" id="KW-1185">Reference proteome</keyword>
<evidence type="ECO:0000256" key="1">
    <source>
        <dbReference type="ARBA" id="ARBA00009003"/>
    </source>
</evidence>
<dbReference type="InterPro" id="IPR039367">
    <property type="entry name" value="Och1-like"/>
</dbReference>